<protein>
    <recommendedName>
        <fullName evidence="4">Large ribosomal subunit protein uL4</fullName>
    </recommendedName>
    <alternativeName>
        <fullName evidence="5">50S ribosomal protein L4</fullName>
    </alternativeName>
</protein>
<evidence type="ECO:0000313" key="7">
    <source>
        <dbReference type="Proteomes" id="UP000178870"/>
    </source>
</evidence>
<dbReference type="GO" id="GO:0006412">
    <property type="term" value="P:translation"/>
    <property type="evidence" value="ECO:0007669"/>
    <property type="project" value="InterPro"/>
</dbReference>
<dbReference type="GO" id="GO:1990904">
    <property type="term" value="C:ribonucleoprotein complex"/>
    <property type="evidence" value="ECO:0007669"/>
    <property type="project" value="UniProtKB-KW"/>
</dbReference>
<proteinExistence type="inferred from homology"/>
<dbReference type="GO" id="GO:0005840">
    <property type="term" value="C:ribosome"/>
    <property type="evidence" value="ECO:0007669"/>
    <property type="project" value="UniProtKB-KW"/>
</dbReference>
<evidence type="ECO:0000256" key="4">
    <source>
        <dbReference type="ARBA" id="ARBA00035244"/>
    </source>
</evidence>
<organism evidence="6 7">
    <name type="scientific">Candidatus Woesebacteria bacterium RIFCSPHIGHO2_01_FULL_44_21</name>
    <dbReference type="NCBI Taxonomy" id="1802503"/>
    <lineage>
        <taxon>Bacteria</taxon>
        <taxon>Candidatus Woeseibacteriota</taxon>
    </lineage>
</organism>
<dbReference type="InterPro" id="IPR023574">
    <property type="entry name" value="Ribosomal_uL4_dom_sf"/>
</dbReference>
<sequence>MKVNLYSAKSKTVKSLALPKEFGGDVNKALLAQAIHIYRDRTHAGNSKVKTRGEINLTTAKWYKQKGTGRARHGSQSAPIFVGGGVAHGPKGVKRVLGLPKKMKIRALASAFALKAKEKAIVAVKDLTAVTKTKEAMLLVDSICKGEKLEKGKLMLALSEKNKGIYKYFKNIDRLRVERYSDLNAYTVYFGGKLILDADNFKKTK</sequence>
<reference evidence="6 7" key="1">
    <citation type="journal article" date="2016" name="Nat. Commun.">
        <title>Thousands of microbial genomes shed light on interconnected biogeochemical processes in an aquifer system.</title>
        <authorList>
            <person name="Anantharaman K."/>
            <person name="Brown C.T."/>
            <person name="Hug L.A."/>
            <person name="Sharon I."/>
            <person name="Castelle C.J."/>
            <person name="Probst A.J."/>
            <person name="Thomas B.C."/>
            <person name="Singh A."/>
            <person name="Wilkins M.J."/>
            <person name="Karaoz U."/>
            <person name="Brodie E.L."/>
            <person name="Williams K.H."/>
            <person name="Hubbard S.S."/>
            <person name="Banfield J.F."/>
        </authorList>
    </citation>
    <scope>NUCLEOTIDE SEQUENCE [LARGE SCALE GENOMIC DNA]</scope>
</reference>
<dbReference type="PANTHER" id="PTHR10746:SF6">
    <property type="entry name" value="LARGE RIBOSOMAL SUBUNIT PROTEIN UL4M"/>
    <property type="match status" value="1"/>
</dbReference>
<dbReference type="InterPro" id="IPR013005">
    <property type="entry name" value="Ribosomal_uL4-like"/>
</dbReference>
<dbReference type="NCBIfam" id="TIGR03953">
    <property type="entry name" value="rplD_bact"/>
    <property type="match status" value="1"/>
</dbReference>
<evidence type="ECO:0000256" key="1">
    <source>
        <dbReference type="ARBA" id="ARBA00010528"/>
    </source>
</evidence>
<dbReference type="SUPFAM" id="SSF52166">
    <property type="entry name" value="Ribosomal protein L4"/>
    <property type="match status" value="1"/>
</dbReference>
<dbReference type="Pfam" id="PF00573">
    <property type="entry name" value="Ribosomal_L4"/>
    <property type="match status" value="1"/>
</dbReference>
<evidence type="ECO:0000256" key="3">
    <source>
        <dbReference type="ARBA" id="ARBA00023274"/>
    </source>
</evidence>
<evidence type="ECO:0000256" key="5">
    <source>
        <dbReference type="ARBA" id="ARBA00035462"/>
    </source>
</evidence>
<dbReference type="AlphaFoldDB" id="A0A1F7Z1N9"/>
<evidence type="ECO:0000313" key="6">
    <source>
        <dbReference type="EMBL" id="OGM33390.1"/>
    </source>
</evidence>
<dbReference type="InterPro" id="IPR002136">
    <property type="entry name" value="Ribosomal_uL4"/>
</dbReference>
<keyword evidence="3" id="KW-0687">Ribonucleoprotein</keyword>
<evidence type="ECO:0000256" key="2">
    <source>
        <dbReference type="ARBA" id="ARBA00022980"/>
    </source>
</evidence>
<dbReference type="Gene3D" id="3.40.1370.10">
    <property type="match status" value="1"/>
</dbReference>
<comment type="similarity">
    <text evidence="1">Belongs to the universal ribosomal protein uL4 family.</text>
</comment>
<dbReference type="PANTHER" id="PTHR10746">
    <property type="entry name" value="50S RIBOSOMAL PROTEIN L4"/>
    <property type="match status" value="1"/>
</dbReference>
<name>A0A1F7Z1N9_9BACT</name>
<dbReference type="GO" id="GO:0003735">
    <property type="term" value="F:structural constituent of ribosome"/>
    <property type="evidence" value="ECO:0007669"/>
    <property type="project" value="InterPro"/>
</dbReference>
<gene>
    <name evidence="6" type="ORF">A2803_04285</name>
</gene>
<accession>A0A1F7Z1N9</accession>
<dbReference type="EMBL" id="MGGP01000003">
    <property type="protein sequence ID" value="OGM33390.1"/>
    <property type="molecule type" value="Genomic_DNA"/>
</dbReference>
<dbReference type="Proteomes" id="UP000178870">
    <property type="component" value="Unassembled WGS sequence"/>
</dbReference>
<keyword evidence="2 6" id="KW-0689">Ribosomal protein</keyword>
<comment type="caution">
    <text evidence="6">The sequence shown here is derived from an EMBL/GenBank/DDBJ whole genome shotgun (WGS) entry which is preliminary data.</text>
</comment>